<keyword evidence="3" id="KW-1185">Reference proteome</keyword>
<protein>
    <recommendedName>
        <fullName evidence="4">Competence protein</fullName>
    </recommendedName>
</protein>
<organism evidence="2 3">
    <name type="scientific">Paralabilibaculum antarcticum</name>
    <dbReference type="NCBI Taxonomy" id="2912572"/>
    <lineage>
        <taxon>Bacteria</taxon>
        <taxon>Pseudomonadati</taxon>
        <taxon>Bacteroidota</taxon>
        <taxon>Bacteroidia</taxon>
        <taxon>Marinilabiliales</taxon>
        <taxon>Marinifilaceae</taxon>
        <taxon>Paralabilibaculum</taxon>
    </lineage>
</organism>
<name>A0ABT5VR98_9BACT</name>
<keyword evidence="1" id="KW-0812">Transmembrane</keyword>
<gene>
    <name evidence="2" type="ORF">L3049_07065</name>
</gene>
<feature type="transmembrane region" description="Helical" evidence="1">
    <location>
        <begin position="37"/>
        <end position="62"/>
    </location>
</feature>
<reference evidence="2 3" key="1">
    <citation type="submission" date="2022-01" db="EMBL/GenBank/DDBJ databases">
        <title>Labilibaculum sp. nov, a marine bacterium isolated from Antarctica.</title>
        <authorList>
            <person name="Dai W."/>
        </authorList>
    </citation>
    <scope>NUCLEOTIDE SEQUENCE [LARGE SCALE GENOMIC DNA]</scope>
    <source>
        <strain evidence="2 3">DW002</strain>
    </source>
</reference>
<evidence type="ECO:0000313" key="2">
    <source>
        <dbReference type="EMBL" id="MDE5417765.1"/>
    </source>
</evidence>
<keyword evidence="1" id="KW-1133">Transmembrane helix</keyword>
<comment type="caution">
    <text evidence="2">The sequence shown here is derived from an EMBL/GenBank/DDBJ whole genome shotgun (WGS) entry which is preliminary data.</text>
</comment>
<dbReference type="Proteomes" id="UP001528920">
    <property type="component" value="Unassembled WGS sequence"/>
</dbReference>
<dbReference type="RefSeq" id="WP_275109104.1">
    <property type="nucleotide sequence ID" value="NZ_JAKJSC010000001.1"/>
</dbReference>
<evidence type="ECO:0000256" key="1">
    <source>
        <dbReference type="SAM" id="Phobius"/>
    </source>
</evidence>
<accession>A0ABT5VR98</accession>
<dbReference type="EMBL" id="JAKJSC010000001">
    <property type="protein sequence ID" value="MDE5417765.1"/>
    <property type="molecule type" value="Genomic_DNA"/>
</dbReference>
<evidence type="ECO:0008006" key="4">
    <source>
        <dbReference type="Google" id="ProtNLM"/>
    </source>
</evidence>
<sequence>MEKITEQFSQLKELLIEYFDSNVDYYKFAGFEKLMRLVIAITFAAIFFVLLMLVLILLGFAASIWLNSILENSVGGYLCVALFYLFLLLFIYLLRRPLIERPMIKYFQRFLLLDENKKDD</sequence>
<proteinExistence type="predicted"/>
<keyword evidence="1" id="KW-0472">Membrane</keyword>
<feature type="transmembrane region" description="Helical" evidence="1">
    <location>
        <begin position="74"/>
        <end position="94"/>
    </location>
</feature>
<evidence type="ECO:0000313" key="3">
    <source>
        <dbReference type="Proteomes" id="UP001528920"/>
    </source>
</evidence>